<dbReference type="Pfam" id="PF03073">
    <property type="entry name" value="TspO_MBR"/>
    <property type="match status" value="1"/>
</dbReference>
<evidence type="ECO:0000256" key="4">
    <source>
        <dbReference type="ARBA" id="ARBA00022989"/>
    </source>
</evidence>
<comment type="similarity">
    <text evidence="2">Belongs to the TspO/BZRP family.</text>
</comment>
<name>A0ABS3SX21_9FLAO</name>
<evidence type="ECO:0000256" key="3">
    <source>
        <dbReference type="ARBA" id="ARBA00022692"/>
    </source>
</evidence>
<comment type="caution">
    <text evidence="7">The sequence shown here is derived from an EMBL/GenBank/DDBJ whole genome shotgun (WGS) entry which is preliminary data.</text>
</comment>
<keyword evidence="5 6" id="KW-0472">Membrane</keyword>
<protein>
    <submittedName>
        <fullName evidence="7">Tryptophan-rich sensory protein</fullName>
    </submittedName>
</protein>
<evidence type="ECO:0000256" key="1">
    <source>
        <dbReference type="ARBA" id="ARBA00004141"/>
    </source>
</evidence>
<dbReference type="Proteomes" id="UP000681315">
    <property type="component" value="Unassembled WGS sequence"/>
</dbReference>
<feature type="transmembrane region" description="Helical" evidence="6">
    <location>
        <begin position="31"/>
        <end position="54"/>
    </location>
</feature>
<comment type="subcellular location">
    <subcellularLocation>
        <location evidence="1">Membrane</location>
        <topology evidence="1">Multi-pass membrane protein</topology>
    </subcellularLocation>
</comment>
<reference evidence="7 8" key="1">
    <citation type="submission" date="2021-03" db="EMBL/GenBank/DDBJ databases">
        <title>Gelidibacter sp. nov., isolated from costal sediment.</title>
        <authorList>
            <person name="Lun K.-Y."/>
        </authorList>
    </citation>
    <scope>NUCLEOTIDE SEQUENCE [LARGE SCALE GENOMIC DNA]</scope>
    <source>
        <strain evidence="7 8">DF109</strain>
    </source>
</reference>
<dbReference type="InterPro" id="IPR004307">
    <property type="entry name" value="TspO_MBR"/>
</dbReference>
<evidence type="ECO:0000256" key="6">
    <source>
        <dbReference type="SAM" id="Phobius"/>
    </source>
</evidence>
<evidence type="ECO:0000256" key="2">
    <source>
        <dbReference type="ARBA" id="ARBA00007524"/>
    </source>
</evidence>
<evidence type="ECO:0000313" key="8">
    <source>
        <dbReference type="Proteomes" id="UP000681315"/>
    </source>
</evidence>
<sequence length="84" mass="9882">MENKKLLLGLLILYYILSLVWNPIFFQYQQILAGLFLIIGLAVVVGFIMFYYWTNVKLKSLLVVPYFLWLIFATSLNAYILIKN</sequence>
<keyword evidence="8" id="KW-1185">Reference proteome</keyword>
<gene>
    <name evidence="7" type="ORF">J4051_13580</name>
</gene>
<dbReference type="EMBL" id="JAGEVG010000016">
    <property type="protein sequence ID" value="MBO3099307.1"/>
    <property type="molecule type" value="Genomic_DNA"/>
</dbReference>
<feature type="transmembrane region" description="Helical" evidence="6">
    <location>
        <begin position="60"/>
        <end position="82"/>
    </location>
</feature>
<evidence type="ECO:0000313" key="7">
    <source>
        <dbReference type="EMBL" id="MBO3099307.1"/>
    </source>
</evidence>
<evidence type="ECO:0000256" key="5">
    <source>
        <dbReference type="ARBA" id="ARBA00023136"/>
    </source>
</evidence>
<keyword evidence="4 6" id="KW-1133">Transmembrane helix</keyword>
<dbReference type="CDD" id="cd15904">
    <property type="entry name" value="TSPO_MBR"/>
    <property type="match status" value="1"/>
</dbReference>
<dbReference type="InterPro" id="IPR038330">
    <property type="entry name" value="TspO/MBR-related_sf"/>
</dbReference>
<keyword evidence="3 6" id="KW-0812">Transmembrane</keyword>
<dbReference type="Gene3D" id="1.20.1260.100">
    <property type="entry name" value="TspO/MBR protein"/>
    <property type="match status" value="1"/>
</dbReference>
<accession>A0ABS3SX21</accession>
<feature type="transmembrane region" description="Helical" evidence="6">
    <location>
        <begin position="6"/>
        <end position="24"/>
    </location>
</feature>
<proteinExistence type="inferred from homology"/>
<organism evidence="7 8">
    <name type="scientific">Gelidibacter pelagius</name>
    <dbReference type="NCBI Taxonomy" id="2819985"/>
    <lineage>
        <taxon>Bacteria</taxon>
        <taxon>Pseudomonadati</taxon>
        <taxon>Bacteroidota</taxon>
        <taxon>Flavobacteriia</taxon>
        <taxon>Flavobacteriales</taxon>
        <taxon>Flavobacteriaceae</taxon>
        <taxon>Gelidibacter</taxon>
    </lineage>
</organism>